<feature type="transmembrane region" description="Helical" evidence="5">
    <location>
        <begin position="95"/>
        <end position="118"/>
    </location>
</feature>
<organism evidence="6 7">
    <name type="scientific">Manduca sexta</name>
    <name type="common">Tobacco hawkmoth</name>
    <name type="synonym">Tobacco hornworm</name>
    <dbReference type="NCBI Taxonomy" id="7130"/>
    <lineage>
        <taxon>Eukaryota</taxon>
        <taxon>Metazoa</taxon>
        <taxon>Ecdysozoa</taxon>
        <taxon>Arthropoda</taxon>
        <taxon>Hexapoda</taxon>
        <taxon>Insecta</taxon>
        <taxon>Pterygota</taxon>
        <taxon>Neoptera</taxon>
        <taxon>Endopterygota</taxon>
        <taxon>Lepidoptera</taxon>
        <taxon>Glossata</taxon>
        <taxon>Ditrysia</taxon>
        <taxon>Bombycoidea</taxon>
        <taxon>Sphingidae</taxon>
        <taxon>Sphinginae</taxon>
        <taxon>Sphingini</taxon>
        <taxon>Manduca</taxon>
    </lineage>
</organism>
<dbReference type="GO" id="GO:0016020">
    <property type="term" value="C:membrane"/>
    <property type="evidence" value="ECO:0007669"/>
    <property type="project" value="UniProtKB-SubCell"/>
</dbReference>
<evidence type="ECO:0000313" key="6">
    <source>
        <dbReference type="EMBL" id="KAG6464453.1"/>
    </source>
</evidence>
<keyword evidence="2 5" id="KW-0812">Transmembrane</keyword>
<keyword evidence="3 5" id="KW-1133">Transmembrane helix</keyword>
<evidence type="ECO:0000256" key="1">
    <source>
        <dbReference type="ARBA" id="ARBA00004141"/>
    </source>
</evidence>
<dbReference type="Proteomes" id="UP000791440">
    <property type="component" value="Unassembled WGS sequence"/>
</dbReference>
<feature type="transmembrane region" description="Helical" evidence="5">
    <location>
        <begin position="68"/>
        <end position="89"/>
    </location>
</feature>
<feature type="transmembrane region" description="Helical" evidence="5">
    <location>
        <begin position="166"/>
        <end position="190"/>
    </location>
</feature>
<keyword evidence="4 5" id="KW-0472">Membrane</keyword>
<gene>
    <name evidence="6" type="ORF">O3G_MSEX014523</name>
</gene>
<protein>
    <submittedName>
        <fullName evidence="6">Uncharacterized protein</fullName>
    </submittedName>
</protein>
<dbReference type="GO" id="GO:0022857">
    <property type="term" value="F:transmembrane transporter activity"/>
    <property type="evidence" value="ECO:0007669"/>
    <property type="project" value="InterPro"/>
</dbReference>
<keyword evidence="7" id="KW-1185">Reference proteome</keyword>
<feature type="non-terminal residue" evidence="6">
    <location>
        <position position="215"/>
    </location>
</feature>
<feature type="transmembrane region" description="Helical" evidence="5">
    <location>
        <begin position="29"/>
        <end position="56"/>
    </location>
</feature>
<accession>A0A921ZWA3</accession>
<evidence type="ECO:0000256" key="5">
    <source>
        <dbReference type="SAM" id="Phobius"/>
    </source>
</evidence>
<proteinExistence type="predicted"/>
<dbReference type="InterPro" id="IPR011701">
    <property type="entry name" value="MFS"/>
</dbReference>
<dbReference type="PANTHER" id="PTHR23507">
    <property type="entry name" value="ZGC:174356"/>
    <property type="match status" value="1"/>
</dbReference>
<evidence type="ECO:0000256" key="3">
    <source>
        <dbReference type="ARBA" id="ARBA00022989"/>
    </source>
</evidence>
<dbReference type="EMBL" id="JH669170">
    <property type="protein sequence ID" value="KAG6464453.1"/>
    <property type="molecule type" value="Genomic_DNA"/>
</dbReference>
<comment type="subcellular location">
    <subcellularLocation>
        <location evidence="1">Membrane</location>
        <topology evidence="1">Multi-pass membrane protein</topology>
    </subcellularLocation>
</comment>
<reference evidence="6" key="1">
    <citation type="journal article" date="2016" name="Insect Biochem. Mol. Biol.">
        <title>Multifaceted biological insights from a draft genome sequence of the tobacco hornworm moth, Manduca sexta.</title>
        <authorList>
            <person name="Kanost M.R."/>
            <person name="Arrese E.L."/>
            <person name="Cao X."/>
            <person name="Chen Y.R."/>
            <person name="Chellapilla S."/>
            <person name="Goldsmith M.R."/>
            <person name="Grosse-Wilde E."/>
            <person name="Heckel D.G."/>
            <person name="Herndon N."/>
            <person name="Jiang H."/>
            <person name="Papanicolaou A."/>
            <person name="Qu J."/>
            <person name="Soulages J.L."/>
            <person name="Vogel H."/>
            <person name="Walters J."/>
            <person name="Waterhouse R.M."/>
            <person name="Ahn S.J."/>
            <person name="Almeida F.C."/>
            <person name="An C."/>
            <person name="Aqrawi P."/>
            <person name="Bretschneider A."/>
            <person name="Bryant W.B."/>
            <person name="Bucks S."/>
            <person name="Chao H."/>
            <person name="Chevignon G."/>
            <person name="Christen J.M."/>
            <person name="Clarke D.F."/>
            <person name="Dittmer N.T."/>
            <person name="Ferguson L.C.F."/>
            <person name="Garavelou S."/>
            <person name="Gordon K.H.J."/>
            <person name="Gunaratna R.T."/>
            <person name="Han Y."/>
            <person name="Hauser F."/>
            <person name="He Y."/>
            <person name="Heidel-Fischer H."/>
            <person name="Hirsh A."/>
            <person name="Hu Y."/>
            <person name="Jiang H."/>
            <person name="Kalra D."/>
            <person name="Klinner C."/>
            <person name="Konig C."/>
            <person name="Kovar C."/>
            <person name="Kroll A.R."/>
            <person name="Kuwar S.S."/>
            <person name="Lee S.L."/>
            <person name="Lehman R."/>
            <person name="Li K."/>
            <person name="Li Z."/>
            <person name="Liang H."/>
            <person name="Lovelace S."/>
            <person name="Lu Z."/>
            <person name="Mansfield J.H."/>
            <person name="McCulloch K.J."/>
            <person name="Mathew T."/>
            <person name="Morton B."/>
            <person name="Muzny D.M."/>
            <person name="Neunemann D."/>
            <person name="Ongeri F."/>
            <person name="Pauchet Y."/>
            <person name="Pu L.L."/>
            <person name="Pyrousis I."/>
            <person name="Rao X.J."/>
            <person name="Redding A."/>
            <person name="Roesel C."/>
            <person name="Sanchez-Gracia A."/>
            <person name="Schaack S."/>
            <person name="Shukla A."/>
            <person name="Tetreau G."/>
            <person name="Wang Y."/>
            <person name="Xiong G.H."/>
            <person name="Traut W."/>
            <person name="Walsh T.K."/>
            <person name="Worley K.C."/>
            <person name="Wu D."/>
            <person name="Wu W."/>
            <person name="Wu Y.Q."/>
            <person name="Zhang X."/>
            <person name="Zou Z."/>
            <person name="Zucker H."/>
            <person name="Briscoe A.D."/>
            <person name="Burmester T."/>
            <person name="Clem R.J."/>
            <person name="Feyereisen R."/>
            <person name="Grimmelikhuijzen C.J.P."/>
            <person name="Hamodrakas S.J."/>
            <person name="Hansson B.S."/>
            <person name="Huguet E."/>
            <person name="Jermiin L.S."/>
            <person name="Lan Q."/>
            <person name="Lehman H.K."/>
            <person name="Lorenzen M."/>
            <person name="Merzendorfer H."/>
            <person name="Michalopoulos I."/>
            <person name="Morton D.B."/>
            <person name="Muthukrishnan S."/>
            <person name="Oakeshott J.G."/>
            <person name="Palmer W."/>
            <person name="Park Y."/>
            <person name="Passarelli A.L."/>
            <person name="Rozas J."/>
            <person name="Schwartz L.M."/>
            <person name="Smith W."/>
            <person name="Southgate A."/>
            <person name="Vilcinskas A."/>
            <person name="Vogt R."/>
            <person name="Wang P."/>
            <person name="Werren J."/>
            <person name="Yu X.Q."/>
            <person name="Zhou J.J."/>
            <person name="Brown S.J."/>
            <person name="Scherer S.E."/>
            <person name="Richards S."/>
            <person name="Blissard G.W."/>
        </authorList>
    </citation>
    <scope>NUCLEOTIDE SEQUENCE</scope>
</reference>
<dbReference type="PANTHER" id="PTHR23507:SF1">
    <property type="entry name" value="FI18259P1-RELATED"/>
    <property type="match status" value="1"/>
</dbReference>
<dbReference type="AlphaFoldDB" id="A0A921ZWA3"/>
<name>A0A921ZWA3_MANSE</name>
<evidence type="ECO:0000256" key="2">
    <source>
        <dbReference type="ARBA" id="ARBA00022692"/>
    </source>
</evidence>
<sequence>MLACLSGEIGLTLNNLINVIFFNQIRLEIYLFVNVFSVGIFGGSGVMFLAILNYMCDITTSENRTHRMGFVNLSTFASMPLALSVSGIILSYGGYYAIFIPALVLHLINLFYLIFYIFDTARTEEHKKHDGKGVIHFLRTFFNFGTVKEIFAIVWKKTENNRRKTLLILIGTITFVYGPFIGEMTTLYMATRYRFNWDEVQFSLFQTYNFLISVT</sequence>
<evidence type="ECO:0000313" key="7">
    <source>
        <dbReference type="Proteomes" id="UP000791440"/>
    </source>
</evidence>
<evidence type="ECO:0000256" key="4">
    <source>
        <dbReference type="ARBA" id="ARBA00023136"/>
    </source>
</evidence>
<reference evidence="6" key="2">
    <citation type="submission" date="2020-12" db="EMBL/GenBank/DDBJ databases">
        <authorList>
            <person name="Kanost M."/>
        </authorList>
    </citation>
    <scope>NUCLEOTIDE SEQUENCE</scope>
</reference>
<comment type="caution">
    <text evidence="6">The sequence shown here is derived from an EMBL/GenBank/DDBJ whole genome shotgun (WGS) entry which is preliminary data.</text>
</comment>
<dbReference type="Pfam" id="PF07690">
    <property type="entry name" value="MFS_1"/>
    <property type="match status" value="1"/>
</dbReference>